<keyword evidence="3" id="KW-0862">Zinc</keyword>
<reference evidence="5" key="1">
    <citation type="journal article" date="2005" name="PLoS Biol.">
        <title>The genomes of Oryza sativa: a history of duplications.</title>
        <authorList>
            <person name="Yu J."/>
            <person name="Wang J."/>
            <person name="Lin W."/>
            <person name="Li S."/>
            <person name="Li H."/>
            <person name="Zhou J."/>
            <person name="Ni P."/>
            <person name="Dong W."/>
            <person name="Hu S."/>
            <person name="Zeng C."/>
            <person name="Zhang J."/>
            <person name="Zhang Y."/>
            <person name="Li R."/>
            <person name="Xu Z."/>
            <person name="Li S."/>
            <person name="Li X."/>
            <person name="Zheng H."/>
            <person name="Cong L."/>
            <person name="Lin L."/>
            <person name="Yin J."/>
            <person name="Geng J."/>
            <person name="Li G."/>
            <person name="Shi J."/>
            <person name="Liu J."/>
            <person name="Lv H."/>
            <person name="Li J."/>
            <person name="Wang J."/>
            <person name="Deng Y."/>
            <person name="Ran L."/>
            <person name="Shi X."/>
            <person name="Wang X."/>
            <person name="Wu Q."/>
            <person name="Li C."/>
            <person name="Ren X."/>
            <person name="Wang J."/>
            <person name="Wang X."/>
            <person name="Li D."/>
            <person name="Liu D."/>
            <person name="Zhang X."/>
            <person name="Ji Z."/>
            <person name="Zhao W."/>
            <person name="Sun Y."/>
            <person name="Zhang Z."/>
            <person name="Bao J."/>
            <person name="Han Y."/>
            <person name="Dong L."/>
            <person name="Ji J."/>
            <person name="Chen P."/>
            <person name="Wu S."/>
            <person name="Liu J."/>
            <person name="Xiao Y."/>
            <person name="Bu D."/>
            <person name="Tan J."/>
            <person name="Yang L."/>
            <person name="Ye C."/>
            <person name="Zhang J."/>
            <person name="Xu J."/>
            <person name="Zhou Y."/>
            <person name="Yu Y."/>
            <person name="Zhang B."/>
            <person name="Zhuang S."/>
            <person name="Wei H."/>
            <person name="Liu B."/>
            <person name="Lei M."/>
            <person name="Yu H."/>
            <person name="Li Y."/>
            <person name="Xu H."/>
            <person name="Wei S."/>
            <person name="He X."/>
            <person name="Fang L."/>
            <person name="Zhang Z."/>
            <person name="Zhang Y."/>
            <person name="Huang X."/>
            <person name="Su Z."/>
            <person name="Tong W."/>
            <person name="Li J."/>
            <person name="Tong Z."/>
            <person name="Li S."/>
            <person name="Ye J."/>
            <person name="Wang L."/>
            <person name="Fang L."/>
            <person name="Lei T."/>
            <person name="Chen C."/>
            <person name="Chen H."/>
            <person name="Xu Z."/>
            <person name="Li H."/>
            <person name="Huang H."/>
            <person name="Zhang F."/>
            <person name="Xu H."/>
            <person name="Li N."/>
            <person name="Zhao C."/>
            <person name="Li S."/>
            <person name="Dong L."/>
            <person name="Huang Y."/>
            <person name="Li L."/>
            <person name="Xi Y."/>
            <person name="Qi Q."/>
            <person name="Li W."/>
            <person name="Zhang B."/>
            <person name="Hu W."/>
            <person name="Zhang Y."/>
            <person name="Tian X."/>
            <person name="Jiao Y."/>
            <person name="Liang X."/>
            <person name="Jin J."/>
            <person name="Gao L."/>
            <person name="Zheng W."/>
            <person name="Hao B."/>
            <person name="Liu S."/>
            <person name="Wang W."/>
            <person name="Yuan L."/>
            <person name="Cao M."/>
            <person name="McDermott J."/>
            <person name="Samudrala R."/>
            <person name="Wang J."/>
            <person name="Wong G.K."/>
            <person name="Yang H."/>
        </authorList>
    </citation>
    <scope>NUCLEOTIDE SEQUENCE [LARGE SCALE GENOMIC DNA]</scope>
</reference>
<dbReference type="InterPro" id="IPR004146">
    <property type="entry name" value="DC1"/>
</dbReference>
<dbReference type="Pfam" id="PF03107">
    <property type="entry name" value="C1_2"/>
    <property type="match status" value="2"/>
</dbReference>
<dbReference type="InterPro" id="IPR046349">
    <property type="entry name" value="C1-like_sf"/>
</dbReference>
<evidence type="ECO:0000259" key="4">
    <source>
        <dbReference type="PROSITE" id="PS50081"/>
    </source>
</evidence>
<organism evidence="5">
    <name type="scientific">Oryza sativa subsp. japonica</name>
    <name type="common">Rice</name>
    <dbReference type="NCBI Taxonomy" id="39947"/>
    <lineage>
        <taxon>Eukaryota</taxon>
        <taxon>Viridiplantae</taxon>
        <taxon>Streptophyta</taxon>
        <taxon>Embryophyta</taxon>
        <taxon>Tracheophyta</taxon>
        <taxon>Spermatophyta</taxon>
        <taxon>Magnoliopsida</taxon>
        <taxon>Liliopsida</taxon>
        <taxon>Poales</taxon>
        <taxon>Poaceae</taxon>
        <taxon>BOP clade</taxon>
        <taxon>Oryzoideae</taxon>
        <taxon>Oryzeae</taxon>
        <taxon>Oryzinae</taxon>
        <taxon>Oryza</taxon>
        <taxon>Oryza sativa</taxon>
    </lineage>
</organism>
<keyword evidence="2" id="KW-0677">Repeat</keyword>
<dbReference type="PROSITE" id="PS50081">
    <property type="entry name" value="ZF_DAG_PE_2"/>
    <property type="match status" value="1"/>
</dbReference>
<dbReference type="GO" id="GO:0046872">
    <property type="term" value="F:metal ion binding"/>
    <property type="evidence" value="ECO:0007669"/>
    <property type="project" value="UniProtKB-KW"/>
</dbReference>
<dbReference type="Proteomes" id="UP000007752">
    <property type="component" value="Chromosome 7"/>
</dbReference>
<evidence type="ECO:0000256" key="1">
    <source>
        <dbReference type="ARBA" id="ARBA00022723"/>
    </source>
</evidence>
<evidence type="ECO:0000313" key="5">
    <source>
        <dbReference type="EMBL" id="EAZ40632.1"/>
    </source>
</evidence>
<gene>
    <name evidence="5" type="ORF">OsJ_25096</name>
</gene>
<dbReference type="AlphaFoldDB" id="A3BM43"/>
<dbReference type="Gene3D" id="3.30.60.20">
    <property type="match status" value="1"/>
</dbReference>
<proteinExistence type="predicted"/>
<dbReference type="EMBL" id="CM000144">
    <property type="protein sequence ID" value="EAZ40632.1"/>
    <property type="molecule type" value="Genomic_DNA"/>
</dbReference>
<reference evidence="5" key="2">
    <citation type="submission" date="2008-12" db="EMBL/GenBank/DDBJ databases">
        <title>Improved gene annotation of the rice (Oryza sativa) genomes.</title>
        <authorList>
            <person name="Wang J."/>
            <person name="Li R."/>
            <person name="Fan W."/>
            <person name="Huang Q."/>
            <person name="Zhang J."/>
            <person name="Zhou Y."/>
            <person name="Hu Y."/>
            <person name="Zi S."/>
            <person name="Li J."/>
            <person name="Ni P."/>
            <person name="Zheng H."/>
            <person name="Zhang Y."/>
            <person name="Zhao M."/>
            <person name="Hao Q."/>
            <person name="McDermott J."/>
            <person name="Samudrala R."/>
            <person name="Kristiansen K."/>
            <person name="Wong G.K.-S."/>
        </authorList>
    </citation>
    <scope>NUCLEOTIDE SEQUENCE</scope>
</reference>
<keyword evidence="1" id="KW-0479">Metal-binding</keyword>
<protein>
    <recommendedName>
        <fullName evidence="4">Phorbol-ester/DAG-type domain-containing protein</fullName>
    </recommendedName>
</protein>
<sequence length="229" mass="24897">MENRWHVAHPQHQLQRCTYNQRDQISHRACNICELPITGVGYRCNHHHCSDFTIHEACADRFARDTIHGFFAHPRHPLTAVVASANPGWCDLCQGRIQPGRLVYRCAECAFDVHPLCTLLPMTIHPAAGCHGARPQLGPGARGVRGVPPGLLHLALPVRPMSVQGSKWVAFCRPAPAVLQLVRGVGPATGGGGGWAGGSSPIVRFLIMFARQLAVNLIVNDITDILNAL</sequence>
<dbReference type="InterPro" id="IPR002219">
    <property type="entry name" value="PKC_DAG/PE"/>
</dbReference>
<dbReference type="PANTHER" id="PTHR47841">
    <property type="entry name" value="DIACYLGLYCEROL KINASE THETA-LIKE-RELATED"/>
    <property type="match status" value="1"/>
</dbReference>
<dbReference type="SUPFAM" id="SSF57889">
    <property type="entry name" value="Cysteine-rich domain"/>
    <property type="match status" value="2"/>
</dbReference>
<accession>A3BM43</accession>
<name>A3BM43_ORYSJ</name>
<dbReference type="PANTHER" id="PTHR47841:SF2">
    <property type="entry name" value="OS07G0609800 PROTEIN"/>
    <property type="match status" value="1"/>
</dbReference>
<feature type="domain" description="Phorbol-ester/DAG-type" evidence="4">
    <location>
        <begin position="75"/>
        <end position="130"/>
    </location>
</feature>
<evidence type="ECO:0000256" key="3">
    <source>
        <dbReference type="ARBA" id="ARBA00022833"/>
    </source>
</evidence>
<evidence type="ECO:0000256" key="2">
    <source>
        <dbReference type="ARBA" id="ARBA00022737"/>
    </source>
</evidence>